<dbReference type="AlphaFoldDB" id="A0A9P0MB52"/>
<sequence>MEHKFWLRLRPRTDRDSNVSEGTCGYRFGGVRIGVYGASQHKPTEITSYHQI</sequence>
<organism evidence="1 2">
    <name type="scientific">Acanthoscelides obtectus</name>
    <name type="common">Bean weevil</name>
    <name type="synonym">Bruchus obtectus</name>
    <dbReference type="NCBI Taxonomy" id="200917"/>
    <lineage>
        <taxon>Eukaryota</taxon>
        <taxon>Metazoa</taxon>
        <taxon>Ecdysozoa</taxon>
        <taxon>Arthropoda</taxon>
        <taxon>Hexapoda</taxon>
        <taxon>Insecta</taxon>
        <taxon>Pterygota</taxon>
        <taxon>Neoptera</taxon>
        <taxon>Endopterygota</taxon>
        <taxon>Coleoptera</taxon>
        <taxon>Polyphaga</taxon>
        <taxon>Cucujiformia</taxon>
        <taxon>Chrysomeloidea</taxon>
        <taxon>Chrysomelidae</taxon>
        <taxon>Bruchinae</taxon>
        <taxon>Bruchini</taxon>
        <taxon>Acanthoscelides</taxon>
    </lineage>
</organism>
<comment type="caution">
    <text evidence="1">The sequence shown here is derived from an EMBL/GenBank/DDBJ whole genome shotgun (WGS) entry which is preliminary data.</text>
</comment>
<evidence type="ECO:0000313" key="2">
    <source>
        <dbReference type="Proteomes" id="UP001152888"/>
    </source>
</evidence>
<accession>A0A9P0MB52</accession>
<reference evidence="1" key="1">
    <citation type="submission" date="2022-03" db="EMBL/GenBank/DDBJ databases">
        <authorList>
            <person name="Sayadi A."/>
        </authorList>
    </citation>
    <scope>NUCLEOTIDE SEQUENCE</scope>
</reference>
<evidence type="ECO:0000313" key="1">
    <source>
        <dbReference type="EMBL" id="CAH2010698.1"/>
    </source>
</evidence>
<protein>
    <submittedName>
        <fullName evidence="1">Uncharacterized protein</fullName>
    </submittedName>
</protein>
<gene>
    <name evidence="1" type="ORF">ACAOBT_LOCUS31707</name>
</gene>
<dbReference type="EMBL" id="CAKOFQ010007995">
    <property type="protein sequence ID" value="CAH2010698.1"/>
    <property type="molecule type" value="Genomic_DNA"/>
</dbReference>
<keyword evidence="2" id="KW-1185">Reference proteome</keyword>
<name>A0A9P0MB52_ACAOB</name>
<proteinExistence type="predicted"/>
<dbReference type="Proteomes" id="UP001152888">
    <property type="component" value="Unassembled WGS sequence"/>
</dbReference>
<dbReference type="OrthoDB" id="14563at2759"/>